<feature type="binding site" evidence="9">
    <location>
        <position position="67"/>
    </location>
    <ligand>
        <name>ATP</name>
        <dbReference type="ChEBI" id="CHEBI:30616"/>
    </ligand>
</feature>
<dbReference type="InterPro" id="IPR017441">
    <property type="entry name" value="Protein_kinase_ATP_BS"/>
</dbReference>
<comment type="catalytic activity">
    <reaction evidence="8">
        <text>L-seryl-[protein] + ATP = O-phospho-L-seryl-[protein] + ADP + H(+)</text>
        <dbReference type="Rhea" id="RHEA:17989"/>
        <dbReference type="Rhea" id="RHEA-COMP:9863"/>
        <dbReference type="Rhea" id="RHEA-COMP:11604"/>
        <dbReference type="ChEBI" id="CHEBI:15378"/>
        <dbReference type="ChEBI" id="CHEBI:29999"/>
        <dbReference type="ChEBI" id="CHEBI:30616"/>
        <dbReference type="ChEBI" id="CHEBI:83421"/>
        <dbReference type="ChEBI" id="CHEBI:456216"/>
        <dbReference type="EC" id="2.7.11.1"/>
    </reaction>
</comment>
<evidence type="ECO:0000256" key="5">
    <source>
        <dbReference type="ARBA" id="ARBA00022777"/>
    </source>
</evidence>
<evidence type="ECO:0000256" key="10">
    <source>
        <dbReference type="SAM" id="MobiDB-lite"/>
    </source>
</evidence>
<dbReference type="InterPro" id="IPR011009">
    <property type="entry name" value="Kinase-like_dom_sf"/>
</dbReference>
<evidence type="ECO:0000259" key="11">
    <source>
        <dbReference type="PROSITE" id="PS50011"/>
    </source>
</evidence>
<feature type="region of interest" description="Disordered" evidence="10">
    <location>
        <begin position="304"/>
        <end position="418"/>
    </location>
</feature>
<evidence type="ECO:0000256" key="7">
    <source>
        <dbReference type="ARBA" id="ARBA00047899"/>
    </source>
</evidence>
<feature type="compositionally biased region" description="Low complexity" evidence="10">
    <location>
        <begin position="304"/>
        <end position="319"/>
    </location>
</feature>
<feature type="domain" description="Protein kinase" evidence="11">
    <location>
        <begin position="38"/>
        <end position="297"/>
    </location>
</feature>
<evidence type="ECO:0000256" key="3">
    <source>
        <dbReference type="ARBA" id="ARBA00022679"/>
    </source>
</evidence>
<evidence type="ECO:0000313" key="13">
    <source>
        <dbReference type="Proteomes" id="UP001363151"/>
    </source>
</evidence>
<dbReference type="Gene3D" id="1.10.510.10">
    <property type="entry name" value="Transferase(Phosphotransferase) domain 1"/>
    <property type="match status" value="1"/>
</dbReference>
<evidence type="ECO:0000256" key="1">
    <source>
        <dbReference type="ARBA" id="ARBA00012513"/>
    </source>
</evidence>
<feature type="compositionally biased region" description="Basic and acidic residues" evidence="10">
    <location>
        <begin position="320"/>
        <end position="330"/>
    </location>
</feature>
<feature type="compositionally biased region" description="Low complexity" evidence="10">
    <location>
        <begin position="331"/>
        <end position="346"/>
    </location>
</feature>
<proteinExistence type="predicted"/>
<keyword evidence="5 12" id="KW-0418">Kinase</keyword>
<evidence type="ECO:0000256" key="6">
    <source>
        <dbReference type="ARBA" id="ARBA00022840"/>
    </source>
</evidence>
<dbReference type="SMART" id="SM00220">
    <property type="entry name" value="S_TKc"/>
    <property type="match status" value="1"/>
</dbReference>
<evidence type="ECO:0000256" key="9">
    <source>
        <dbReference type="PROSITE-ProRule" id="PRU10141"/>
    </source>
</evidence>
<comment type="caution">
    <text evidence="12">The sequence shown here is derived from an EMBL/GenBank/DDBJ whole genome shotgun (WGS) entry which is preliminary data.</text>
</comment>
<dbReference type="PANTHER" id="PTHR44899:SF3">
    <property type="entry name" value="SERINE_THREONINE-PROTEIN KINASE NEK1"/>
    <property type="match status" value="1"/>
</dbReference>
<dbReference type="PANTHER" id="PTHR44899">
    <property type="entry name" value="CAMK FAMILY PROTEIN KINASE"/>
    <property type="match status" value="1"/>
</dbReference>
<dbReference type="PROSITE" id="PS50011">
    <property type="entry name" value="PROTEIN_KINASE_DOM"/>
    <property type="match status" value="1"/>
</dbReference>
<sequence>MSGENGAVETSILADKRAAGAAAPALPPPRRQKKLRRYELIKPIGKGKFAVVYRARRIADDELVALKKIAVDSMDHRAREKCLKEVRLLQSLHHPNIIRYLDSLIEGDELVIVFEWAAAGDLKRQIRKAVERKQGFEERVIWKYFSQICDALAHMHEQRILHRDLKPANVFLTLNGTVKVGDLGLGRMMSEHTFEAHSKVGTPLYMSPEVLRGDGYDWKSDVWSLGCVLYELAMLRSPFKAEGLNLYSLFQKISKADYEPLPDTYSAPLRDLATAMLSVDPAERPDVAYVCDVATRMRKETMSAAAAARAEAQRAAPSEAKGEDRGDDAKTTAAAAPGAFADATSGPQAAPEDARRDDVLEAPRAPPKRDPAVGARVERSRAARGGAGRRAPRDGTRATTTTTRRSSSSASGATSPTFWRRAVPPQARRRRARAGGDDFCEESPQVLATALLRDLVDAGYPAERAAQCKPPGPRAGLRAGVLDCLRWLGDAALSAATLAPPDYGALETLPDEGGDGGEVDDDDIAEDIADAGDADVVGIGIALQQNAQNWRQKNALAAKDDDDDGFEVDSLLTDSVS</sequence>
<feature type="region of interest" description="Disordered" evidence="10">
    <location>
        <begin position="553"/>
        <end position="577"/>
    </location>
</feature>
<dbReference type="PROSITE" id="PS00108">
    <property type="entry name" value="PROTEIN_KINASE_ST"/>
    <property type="match status" value="1"/>
</dbReference>
<evidence type="ECO:0000313" key="12">
    <source>
        <dbReference type="EMBL" id="KAK7241209.1"/>
    </source>
</evidence>
<dbReference type="CDD" id="cd08224">
    <property type="entry name" value="STKc_Nek6_7"/>
    <property type="match status" value="1"/>
</dbReference>
<evidence type="ECO:0000256" key="4">
    <source>
        <dbReference type="ARBA" id="ARBA00022741"/>
    </source>
</evidence>
<dbReference type="EC" id="2.7.11.1" evidence="1"/>
<reference evidence="12 13" key="1">
    <citation type="submission" date="2024-03" db="EMBL/GenBank/DDBJ databases">
        <title>Aureococcus anophagefferens CCMP1851 and Kratosvirus quantuckense: Draft genome of a second virus-susceptible host strain in the model system.</title>
        <authorList>
            <person name="Chase E."/>
            <person name="Truchon A.R."/>
            <person name="Schepens W."/>
            <person name="Wilhelm S.W."/>
        </authorList>
    </citation>
    <scope>NUCLEOTIDE SEQUENCE [LARGE SCALE GENOMIC DNA]</scope>
    <source>
        <strain evidence="12 13">CCMP1851</strain>
    </source>
</reference>
<dbReference type="Pfam" id="PF00069">
    <property type="entry name" value="Pkinase"/>
    <property type="match status" value="1"/>
</dbReference>
<keyword evidence="4 9" id="KW-0547">Nucleotide-binding</keyword>
<dbReference type="GO" id="GO:0016301">
    <property type="term" value="F:kinase activity"/>
    <property type="evidence" value="ECO:0007669"/>
    <property type="project" value="UniProtKB-KW"/>
</dbReference>
<dbReference type="SUPFAM" id="SSF56112">
    <property type="entry name" value="Protein kinase-like (PK-like)"/>
    <property type="match status" value="1"/>
</dbReference>
<gene>
    <name evidence="12" type="ORF">SO694_00051175</name>
</gene>
<dbReference type="InterPro" id="IPR008271">
    <property type="entry name" value="Ser/Thr_kinase_AS"/>
</dbReference>
<dbReference type="PROSITE" id="PS00107">
    <property type="entry name" value="PROTEIN_KINASE_ATP"/>
    <property type="match status" value="1"/>
</dbReference>
<feature type="compositionally biased region" description="Low complexity" evidence="10">
    <location>
        <begin position="397"/>
        <end position="418"/>
    </location>
</feature>
<comment type="catalytic activity">
    <reaction evidence="7">
        <text>L-threonyl-[protein] + ATP = O-phospho-L-threonyl-[protein] + ADP + H(+)</text>
        <dbReference type="Rhea" id="RHEA:46608"/>
        <dbReference type="Rhea" id="RHEA-COMP:11060"/>
        <dbReference type="Rhea" id="RHEA-COMP:11605"/>
        <dbReference type="ChEBI" id="CHEBI:15378"/>
        <dbReference type="ChEBI" id="CHEBI:30013"/>
        <dbReference type="ChEBI" id="CHEBI:30616"/>
        <dbReference type="ChEBI" id="CHEBI:61977"/>
        <dbReference type="ChEBI" id="CHEBI:456216"/>
        <dbReference type="EC" id="2.7.11.1"/>
    </reaction>
</comment>
<feature type="compositionally biased region" description="Basic and acidic residues" evidence="10">
    <location>
        <begin position="352"/>
        <end position="381"/>
    </location>
</feature>
<dbReference type="InterPro" id="IPR000719">
    <property type="entry name" value="Prot_kinase_dom"/>
</dbReference>
<accession>A0ABR1FYE1</accession>
<dbReference type="InterPro" id="IPR051131">
    <property type="entry name" value="NEK_Ser/Thr_kinase_NIMA"/>
</dbReference>
<dbReference type="EMBL" id="JBBJCI010000204">
    <property type="protein sequence ID" value="KAK7241209.1"/>
    <property type="molecule type" value="Genomic_DNA"/>
</dbReference>
<keyword evidence="6 9" id="KW-0067">ATP-binding</keyword>
<protein>
    <recommendedName>
        <fullName evidence="1">non-specific serine/threonine protein kinase</fullName>
        <ecNumber evidence="1">2.7.11.1</ecNumber>
    </recommendedName>
</protein>
<keyword evidence="13" id="KW-1185">Reference proteome</keyword>
<keyword evidence="3" id="KW-0808">Transferase</keyword>
<keyword evidence="2" id="KW-0723">Serine/threonine-protein kinase</keyword>
<dbReference type="Proteomes" id="UP001363151">
    <property type="component" value="Unassembled WGS sequence"/>
</dbReference>
<name>A0ABR1FYE1_AURAN</name>
<organism evidence="12 13">
    <name type="scientific">Aureococcus anophagefferens</name>
    <name type="common">Harmful bloom alga</name>
    <dbReference type="NCBI Taxonomy" id="44056"/>
    <lineage>
        <taxon>Eukaryota</taxon>
        <taxon>Sar</taxon>
        <taxon>Stramenopiles</taxon>
        <taxon>Ochrophyta</taxon>
        <taxon>Pelagophyceae</taxon>
        <taxon>Pelagomonadales</taxon>
        <taxon>Pelagomonadaceae</taxon>
        <taxon>Aureococcus</taxon>
    </lineage>
</organism>
<evidence type="ECO:0000256" key="8">
    <source>
        <dbReference type="ARBA" id="ARBA00048679"/>
    </source>
</evidence>
<evidence type="ECO:0000256" key="2">
    <source>
        <dbReference type="ARBA" id="ARBA00022527"/>
    </source>
</evidence>